<dbReference type="RefSeq" id="WP_004086775.1">
    <property type="nucleotide sequence ID" value="NZ_CP047134.1"/>
</dbReference>
<feature type="domain" description="Antitoxin SocA-like Panacea" evidence="1">
    <location>
        <begin position="8"/>
        <end position="56"/>
    </location>
</feature>
<dbReference type="Proteomes" id="UP001220702">
    <property type="component" value="Unassembled WGS sequence"/>
</dbReference>
<dbReference type="AlphaFoldDB" id="A0A9Q4QRE7"/>
<dbReference type="EMBL" id="VDCJ01000329">
    <property type="protein sequence ID" value="MRU23065.1"/>
    <property type="molecule type" value="Genomic_DNA"/>
</dbReference>
<reference evidence="2" key="3">
    <citation type="submission" date="2021-11" db="EMBL/GenBank/DDBJ databases">
        <authorList>
            <person name="Denance N."/>
            <person name="Briand M."/>
            <person name="Dupas E."/>
            <person name="Durand K."/>
            <person name="Legendre B."/>
            <person name="Cunty A."/>
            <person name="Donnadieu C."/>
            <person name="Lopez Roques C."/>
            <person name="Cesbron S."/>
            <person name="Jacques M.A."/>
        </authorList>
    </citation>
    <scope>NUCLEOTIDE SEQUENCE</scope>
    <source>
        <strain evidence="2">CFBP8070</strain>
    </source>
</reference>
<accession>A0A9Q4QRE7</accession>
<dbReference type="Pfam" id="PF13274">
    <property type="entry name" value="SocA_Panacea"/>
    <property type="match status" value="1"/>
</dbReference>
<reference evidence="3" key="1">
    <citation type="submission" date="2019-05" db="EMBL/GenBank/DDBJ databases">
        <authorList>
            <person name="Castillo A."/>
            <person name="Giampetruzzi A."/>
            <person name="Landa B."/>
            <person name="Saponari M."/>
            <person name="Almeida R.P.P."/>
            <person name="Moralejo E."/>
            <person name="Marco-Noales E."/>
            <person name="Velasco-Amo M.P."/>
            <person name="Roman-Ecija M."/>
            <person name="Navarro I."/>
            <person name="Monterde A."/>
            <person name="Barbe S."/>
        </authorList>
    </citation>
    <scope>NUCLEOTIDE SEQUENCE</scope>
    <source>
        <strain evidence="3">XYL1981</strain>
    </source>
</reference>
<dbReference type="Proteomes" id="UP000474061">
    <property type="component" value="Unassembled WGS sequence"/>
</dbReference>
<reference evidence="3" key="2">
    <citation type="journal article" date="2020" name="Appl. Environ. Microbiol.">
        <title>Multiple intercontinental introductions associated with the emergence of a plant pathogen in Europe.</title>
        <authorList>
            <person name="Landa B.B."/>
            <person name="Castillo A.I."/>
            <person name="Giampetruzzi A."/>
            <person name="Kahn A."/>
            <person name="Roman-Ecija M."/>
            <person name="Velasco-Amo M.P."/>
            <person name="Navas-Cortes J.A."/>
            <person name="Marco-Noales E."/>
            <person name="Barbe S."/>
            <person name="Moralejo E."/>
            <person name="Coletta-Filho H.D."/>
            <person name="Saldarelli P."/>
            <person name="Saponari M."/>
            <person name="Almeida R.P.P."/>
        </authorList>
    </citation>
    <scope>NUCLEOTIDE SEQUENCE</scope>
    <source>
        <strain evidence="3">XYL1981</strain>
    </source>
</reference>
<evidence type="ECO:0000313" key="3">
    <source>
        <dbReference type="EMBL" id="MRU23065.1"/>
    </source>
</evidence>
<sequence>MLTPLQVLKLVYLAHGWCLGVHTQPLIDESVEAWRAGPVIRPLYNVIKQDGSSGITERLPVRWFSCGRASKIDVTTVAIFASV</sequence>
<dbReference type="EMBL" id="JAJKGN010000001">
    <property type="protein sequence ID" value="MDC6408338.1"/>
    <property type="molecule type" value="Genomic_DNA"/>
</dbReference>
<evidence type="ECO:0000313" key="2">
    <source>
        <dbReference type="EMBL" id="MDC6408338.1"/>
    </source>
</evidence>
<protein>
    <submittedName>
        <fullName evidence="3">DUF4065 domain-containing protein</fullName>
    </submittedName>
</protein>
<evidence type="ECO:0000313" key="4">
    <source>
        <dbReference type="Proteomes" id="UP000474061"/>
    </source>
</evidence>
<comment type="caution">
    <text evidence="3">The sequence shown here is derived from an EMBL/GenBank/DDBJ whole genome shotgun (WGS) entry which is preliminary data.</text>
</comment>
<dbReference type="InterPro" id="IPR025272">
    <property type="entry name" value="SocA_Panacea"/>
</dbReference>
<organism evidence="3 4">
    <name type="scientific">Xylella fastidiosa subsp. multiplex</name>
    <dbReference type="NCBI Taxonomy" id="644357"/>
    <lineage>
        <taxon>Bacteria</taxon>
        <taxon>Pseudomonadati</taxon>
        <taxon>Pseudomonadota</taxon>
        <taxon>Gammaproteobacteria</taxon>
        <taxon>Lysobacterales</taxon>
        <taxon>Lysobacteraceae</taxon>
        <taxon>Xylella</taxon>
    </lineage>
</organism>
<evidence type="ECO:0000259" key="1">
    <source>
        <dbReference type="Pfam" id="PF13274"/>
    </source>
</evidence>
<gene>
    <name evidence="3" type="ORF">FG476_02870</name>
    <name evidence="2" type="ORF">LOK82_06730</name>
</gene>
<name>A0A9Q4QRE7_XYLFS</name>
<proteinExistence type="predicted"/>
<reference evidence="2" key="4">
    <citation type="journal article" date="2023" name="Commun. Biol.">
        <title>Suspicions of two bridgehead invasions of Xylella fastidiosa subsp. multiplex in France.</title>
        <authorList>
            <person name="Dupas E."/>
            <person name="Durand K."/>
            <person name="Rieux A."/>
            <person name="Briand M."/>
            <person name="Pruvost O."/>
            <person name="Cunty A."/>
            <person name="Denance N."/>
            <person name="Donnadieu C."/>
            <person name="Legendre B."/>
            <person name="Lopez-Roques C."/>
            <person name="Cesbron S."/>
            <person name="Ravigne V."/>
            <person name="Jacques M.A."/>
        </authorList>
    </citation>
    <scope>NUCLEOTIDE SEQUENCE</scope>
    <source>
        <strain evidence="2">CFBP8070</strain>
    </source>
</reference>